<evidence type="ECO:0000313" key="2">
    <source>
        <dbReference type="Proteomes" id="UP001054837"/>
    </source>
</evidence>
<comment type="caution">
    <text evidence="1">The sequence shown here is derived from an EMBL/GenBank/DDBJ whole genome shotgun (WGS) entry which is preliminary data.</text>
</comment>
<gene>
    <name evidence="1" type="ORF">CDAR_272811</name>
</gene>
<reference evidence="1 2" key="1">
    <citation type="submission" date="2021-06" db="EMBL/GenBank/DDBJ databases">
        <title>Caerostris darwini draft genome.</title>
        <authorList>
            <person name="Kono N."/>
            <person name="Arakawa K."/>
        </authorList>
    </citation>
    <scope>NUCLEOTIDE SEQUENCE [LARGE SCALE GENOMIC DNA]</scope>
</reference>
<accession>A0AAV4V025</accession>
<name>A0AAV4V025_9ARAC</name>
<dbReference type="Proteomes" id="UP001054837">
    <property type="component" value="Unassembled WGS sequence"/>
</dbReference>
<dbReference type="AlphaFoldDB" id="A0AAV4V025"/>
<evidence type="ECO:0000313" key="1">
    <source>
        <dbReference type="EMBL" id="GIY63373.1"/>
    </source>
</evidence>
<protein>
    <submittedName>
        <fullName evidence="1">Uncharacterized protein</fullName>
    </submittedName>
</protein>
<keyword evidence="2" id="KW-1185">Reference proteome</keyword>
<proteinExistence type="predicted"/>
<dbReference type="EMBL" id="BPLQ01012170">
    <property type="protein sequence ID" value="GIY63373.1"/>
    <property type="molecule type" value="Genomic_DNA"/>
</dbReference>
<sequence length="172" mass="19073">MPLIPCSAAPFQVGRRKCGQGAHVEGVDNGLSAVANKQNRQIDISDIQHSLSAFLFSFPNPFEFGKKVPFEARFVSHFVHRNMPRIYYCHHPHLAFIVLPIYGTCAPWNSIHPLENNECLRDEGMPRVPCSAAPFQVGRRKCGQGAHGEGVDNGLSAAANKEWYAELLGYLL</sequence>
<organism evidence="1 2">
    <name type="scientific">Caerostris darwini</name>
    <dbReference type="NCBI Taxonomy" id="1538125"/>
    <lineage>
        <taxon>Eukaryota</taxon>
        <taxon>Metazoa</taxon>
        <taxon>Ecdysozoa</taxon>
        <taxon>Arthropoda</taxon>
        <taxon>Chelicerata</taxon>
        <taxon>Arachnida</taxon>
        <taxon>Araneae</taxon>
        <taxon>Araneomorphae</taxon>
        <taxon>Entelegynae</taxon>
        <taxon>Araneoidea</taxon>
        <taxon>Araneidae</taxon>
        <taxon>Caerostris</taxon>
    </lineage>
</organism>